<dbReference type="Gene3D" id="3.40.50.10810">
    <property type="entry name" value="Tandem AAA-ATPase domain"/>
    <property type="match status" value="1"/>
</dbReference>
<dbReference type="OrthoDB" id="448448at2759"/>
<dbReference type="PROSITE" id="PS51194">
    <property type="entry name" value="HELICASE_CTER"/>
    <property type="match status" value="1"/>
</dbReference>
<dbReference type="GO" id="GO:0006281">
    <property type="term" value="P:DNA repair"/>
    <property type="evidence" value="ECO:0007669"/>
    <property type="project" value="TreeGrafter"/>
</dbReference>
<proteinExistence type="predicted"/>
<evidence type="ECO:0000259" key="6">
    <source>
        <dbReference type="PROSITE" id="PS51194"/>
    </source>
</evidence>
<gene>
    <name evidence="7" type="ORF">Z520_02864</name>
</gene>
<dbReference type="RefSeq" id="XP_016635434.1">
    <property type="nucleotide sequence ID" value="XM_016773377.1"/>
</dbReference>
<dbReference type="Pfam" id="PF00271">
    <property type="entry name" value="Helicase_C"/>
    <property type="match status" value="1"/>
</dbReference>
<dbReference type="InterPro" id="IPR000330">
    <property type="entry name" value="SNF2_N"/>
</dbReference>
<accession>A0A0D2IW94</accession>
<dbReference type="InterPro" id="IPR027417">
    <property type="entry name" value="P-loop_NTPase"/>
</dbReference>
<dbReference type="GO" id="GO:0005634">
    <property type="term" value="C:nucleus"/>
    <property type="evidence" value="ECO:0007669"/>
    <property type="project" value="TreeGrafter"/>
</dbReference>
<evidence type="ECO:0000259" key="5">
    <source>
        <dbReference type="PROSITE" id="PS51192"/>
    </source>
</evidence>
<dbReference type="GO" id="GO:0016787">
    <property type="term" value="F:hydrolase activity"/>
    <property type="evidence" value="ECO:0007669"/>
    <property type="project" value="UniProtKB-KW"/>
</dbReference>
<evidence type="ECO:0000256" key="1">
    <source>
        <dbReference type="ARBA" id="ARBA00022741"/>
    </source>
</evidence>
<evidence type="ECO:0008006" key="9">
    <source>
        <dbReference type="Google" id="ProtNLM"/>
    </source>
</evidence>
<evidence type="ECO:0000313" key="7">
    <source>
        <dbReference type="EMBL" id="KIY01312.1"/>
    </source>
</evidence>
<reference evidence="7 8" key="1">
    <citation type="submission" date="2015-01" db="EMBL/GenBank/DDBJ databases">
        <title>The Genome Sequence of Fonsecaea multimorphosa CBS 102226.</title>
        <authorList>
            <consortium name="The Broad Institute Genomics Platform"/>
            <person name="Cuomo C."/>
            <person name="de Hoog S."/>
            <person name="Gorbushina A."/>
            <person name="Stielow B."/>
            <person name="Teixiera M."/>
            <person name="Abouelleil A."/>
            <person name="Chapman S.B."/>
            <person name="Priest M."/>
            <person name="Young S.K."/>
            <person name="Wortman J."/>
            <person name="Nusbaum C."/>
            <person name="Birren B."/>
        </authorList>
    </citation>
    <scope>NUCLEOTIDE SEQUENCE [LARGE SCALE GENOMIC DNA]</scope>
    <source>
        <strain evidence="7 8">CBS 102226</strain>
    </source>
</reference>
<dbReference type="GO" id="GO:0005524">
    <property type="term" value="F:ATP binding"/>
    <property type="evidence" value="ECO:0007669"/>
    <property type="project" value="UniProtKB-KW"/>
</dbReference>
<feature type="domain" description="Helicase C-terminal" evidence="6">
    <location>
        <begin position="677"/>
        <end position="834"/>
    </location>
</feature>
<keyword evidence="3" id="KW-0067">ATP-binding</keyword>
<dbReference type="Proteomes" id="UP000053411">
    <property type="component" value="Unassembled WGS sequence"/>
</dbReference>
<evidence type="ECO:0000256" key="2">
    <source>
        <dbReference type="ARBA" id="ARBA00022801"/>
    </source>
</evidence>
<organism evidence="7 8">
    <name type="scientific">Fonsecaea multimorphosa CBS 102226</name>
    <dbReference type="NCBI Taxonomy" id="1442371"/>
    <lineage>
        <taxon>Eukaryota</taxon>
        <taxon>Fungi</taxon>
        <taxon>Dikarya</taxon>
        <taxon>Ascomycota</taxon>
        <taxon>Pezizomycotina</taxon>
        <taxon>Eurotiomycetes</taxon>
        <taxon>Chaetothyriomycetidae</taxon>
        <taxon>Chaetothyriales</taxon>
        <taxon>Herpotrichiellaceae</taxon>
        <taxon>Fonsecaea</taxon>
    </lineage>
</organism>
<keyword evidence="2" id="KW-0378">Hydrolase</keyword>
<evidence type="ECO:0000256" key="4">
    <source>
        <dbReference type="SAM" id="MobiDB-lite"/>
    </source>
</evidence>
<dbReference type="EMBL" id="KN848065">
    <property type="protein sequence ID" value="KIY01312.1"/>
    <property type="molecule type" value="Genomic_DNA"/>
</dbReference>
<dbReference type="SUPFAM" id="SSF52540">
    <property type="entry name" value="P-loop containing nucleoside triphosphate hydrolases"/>
    <property type="match status" value="2"/>
</dbReference>
<dbReference type="VEuPathDB" id="FungiDB:Z520_02864"/>
<dbReference type="PROSITE" id="PS51192">
    <property type="entry name" value="HELICASE_ATP_BIND_1"/>
    <property type="match status" value="1"/>
</dbReference>
<feature type="domain" description="Helicase ATP-binding" evidence="5">
    <location>
        <begin position="279"/>
        <end position="459"/>
    </location>
</feature>
<dbReference type="InterPro" id="IPR049730">
    <property type="entry name" value="SNF2/RAD54-like_C"/>
</dbReference>
<evidence type="ECO:0000313" key="8">
    <source>
        <dbReference type="Proteomes" id="UP000053411"/>
    </source>
</evidence>
<dbReference type="InterPro" id="IPR050628">
    <property type="entry name" value="SNF2_RAD54_helicase_TF"/>
</dbReference>
<dbReference type="STRING" id="1442371.A0A0D2IW94"/>
<dbReference type="GeneID" id="27708610"/>
<evidence type="ECO:0000256" key="3">
    <source>
        <dbReference type="ARBA" id="ARBA00022840"/>
    </source>
</evidence>
<dbReference type="InterPro" id="IPR001650">
    <property type="entry name" value="Helicase_C-like"/>
</dbReference>
<dbReference type="InterPro" id="IPR038718">
    <property type="entry name" value="SNF2-like_sf"/>
</dbReference>
<feature type="region of interest" description="Disordered" evidence="4">
    <location>
        <begin position="651"/>
        <end position="671"/>
    </location>
</feature>
<dbReference type="CDD" id="cd18008">
    <property type="entry name" value="DEXDc_SHPRH-like"/>
    <property type="match status" value="1"/>
</dbReference>
<keyword evidence="1" id="KW-0547">Nucleotide-binding</keyword>
<dbReference type="PANTHER" id="PTHR45626">
    <property type="entry name" value="TRANSCRIPTION TERMINATION FACTOR 2-RELATED"/>
    <property type="match status" value="1"/>
</dbReference>
<dbReference type="GO" id="GO:0008094">
    <property type="term" value="F:ATP-dependent activity, acting on DNA"/>
    <property type="evidence" value="ECO:0007669"/>
    <property type="project" value="TreeGrafter"/>
</dbReference>
<dbReference type="InterPro" id="IPR014001">
    <property type="entry name" value="Helicase_ATP-bd"/>
</dbReference>
<dbReference type="SMART" id="SM00490">
    <property type="entry name" value="HELICc"/>
    <property type="match status" value="1"/>
</dbReference>
<keyword evidence="8" id="KW-1185">Reference proteome</keyword>
<name>A0A0D2IW94_9EURO</name>
<protein>
    <recommendedName>
        <fullName evidence="9">Helicase ATP-binding domain-containing protein</fullName>
    </recommendedName>
</protein>
<dbReference type="AlphaFoldDB" id="A0A0D2IW94"/>
<dbReference type="CDD" id="cd18793">
    <property type="entry name" value="SF2_C_SNF"/>
    <property type="match status" value="1"/>
</dbReference>
<dbReference type="Pfam" id="PF00176">
    <property type="entry name" value="SNF2-rel_dom"/>
    <property type="match status" value="1"/>
</dbReference>
<sequence length="846" mass="95997">MAASQSDIHADPSDVQEEGCDVDQECIAPVSTMIVCYGMLCNIQFELLVSAMSLIESQALCWDETSTLQHPTEGFEVVKLSGVIVKVLQTLASEAFAEFQFWLSPQQQFGQNTTYKSREGATKGILHAEPCLSLIIYGPNNMATHVGDWLDSLKMYLQVPRGCDRDVPYINPHCLVSNQQPMIYTHQFPAELTVDELDDQDPHKDLFSDLYTDSVFDLAPQPYAIASSLHNHQRQALTFMVEREHGWNFTGARNDIWKSHIDAFGVRRYKNTVCGFTQTRAPESFRGGIIADEMGLGKTCTMLALIAASPIQHDFSTYGSDCVKGTLIVVPVPLLFVWEKQIQEHFRRGYIRHTIFYGPDRQQNTNFQDYDIVVTTYTTVLSEWKNRGVPRSQKDSSPLFRTFWHRVILDEAHVIRTKDTICAKSVYALQGERRWCITGTPIQNRLTDIFSLLHFLRVHPYDNMQTFQEQILRPWKSHMDKDALRRLQSILKVITIRRGRSVITLPERIEHTEEVCFTEEERAMYEQARTGAIEVLNSAMDIDPSTSRSSYLNALQRINDLRYICNHGATPRRHREPFEPMNALGELFPALLNEALEREAENMDSLCIHCGANLLREEEDRSQVLLTPESCTNTSLSPACRSCLQYGPPPLSPPDSKLSSGVLSPTRPVKSMQPSSKIKALVGQITELPLNDKCVVFSYWTSSLDAVEEALKLASIKFCRYDGKLSQAQRSHMLNAFTNDPSLQVLLLSITCGGEGLDLTAANHAYLLEPQWNPMREEQAMARVHRLGQKKTVRLVRLVVKDTFEENIIRLQGRKRTLADLIVDRSPLQEGTGGKKQLYYLRELVA</sequence>
<dbReference type="SMART" id="SM00487">
    <property type="entry name" value="DEXDc"/>
    <property type="match status" value="1"/>
</dbReference>
<dbReference type="Gene3D" id="3.40.50.300">
    <property type="entry name" value="P-loop containing nucleotide triphosphate hydrolases"/>
    <property type="match status" value="1"/>
</dbReference>